<reference evidence="1 2" key="1">
    <citation type="submission" date="2019-10" db="EMBL/GenBank/DDBJ databases">
        <title>Description of Paenibacillus choica sp. nov.</title>
        <authorList>
            <person name="Carlier A."/>
            <person name="Qi S."/>
        </authorList>
    </citation>
    <scope>NUCLEOTIDE SEQUENCE [LARGE SCALE GENOMIC DNA]</scope>
    <source>
        <strain evidence="1 2">LMG 31460</strain>
    </source>
</reference>
<dbReference type="EMBL" id="WHOC01000136">
    <property type="protein sequence ID" value="NOU88869.1"/>
    <property type="molecule type" value="Genomic_DNA"/>
</dbReference>
<proteinExistence type="predicted"/>
<gene>
    <name evidence="1" type="ORF">GC102_24425</name>
</gene>
<comment type="caution">
    <text evidence="1">The sequence shown here is derived from an EMBL/GenBank/DDBJ whole genome shotgun (WGS) entry which is preliminary data.</text>
</comment>
<organism evidence="1 2">
    <name type="scientific">Paenibacillus germinis</name>
    <dbReference type="NCBI Taxonomy" id="2654979"/>
    <lineage>
        <taxon>Bacteria</taxon>
        <taxon>Bacillati</taxon>
        <taxon>Bacillota</taxon>
        <taxon>Bacilli</taxon>
        <taxon>Bacillales</taxon>
        <taxon>Paenibacillaceae</taxon>
        <taxon>Paenibacillus</taxon>
    </lineage>
</organism>
<evidence type="ECO:0000313" key="1">
    <source>
        <dbReference type="EMBL" id="NOU88869.1"/>
    </source>
</evidence>
<evidence type="ECO:0000313" key="2">
    <source>
        <dbReference type="Proteomes" id="UP000658690"/>
    </source>
</evidence>
<accession>A0ABX1Z931</accession>
<dbReference type="RefSeq" id="WP_171691853.1">
    <property type="nucleotide sequence ID" value="NZ_WHOC01000136.1"/>
</dbReference>
<protein>
    <submittedName>
        <fullName evidence="1">Uncharacterized protein</fullName>
    </submittedName>
</protein>
<dbReference type="Proteomes" id="UP000658690">
    <property type="component" value="Unassembled WGS sequence"/>
</dbReference>
<keyword evidence="2" id="KW-1185">Reference proteome</keyword>
<sequence>MDSQDDEEVSDWQAKIVWNNYHSCTLSSTYRGEASGFQVGKELNQFDIKWEGKIALTYAGQNDFLHSFEANSFNGER</sequence>
<name>A0ABX1Z931_9BACL</name>